<dbReference type="InterPro" id="IPR038280">
    <property type="entry name" value="ResT/TelK_cat_sf"/>
</dbReference>
<name>A0A563W304_9CYAN</name>
<feature type="domain" description="Telomere resolvase ResT/TelK catalytic" evidence="1">
    <location>
        <begin position="211"/>
        <end position="314"/>
    </location>
</feature>
<dbReference type="OrthoDB" id="415530at2"/>
<dbReference type="InterPro" id="IPR032047">
    <property type="entry name" value="ResT/TelK_cat"/>
</dbReference>
<dbReference type="Pfam" id="PF16684">
    <property type="entry name" value="ResT-TelK_cat"/>
    <property type="match status" value="1"/>
</dbReference>
<evidence type="ECO:0000259" key="1">
    <source>
        <dbReference type="Pfam" id="PF16684"/>
    </source>
</evidence>
<accession>A0A563W304</accession>
<keyword evidence="3" id="KW-1185">Reference proteome</keyword>
<reference evidence="2 3" key="1">
    <citation type="submission" date="2019-01" db="EMBL/GenBank/DDBJ databases">
        <authorList>
            <person name="Brito A."/>
        </authorList>
    </citation>
    <scope>NUCLEOTIDE SEQUENCE [LARGE SCALE GENOMIC DNA]</scope>
    <source>
        <strain evidence="2">1</strain>
    </source>
</reference>
<gene>
    <name evidence="2" type="ORF">H1P_6830001</name>
</gene>
<proteinExistence type="predicted"/>
<organism evidence="2 3">
    <name type="scientific">Hyella patelloides LEGE 07179</name>
    <dbReference type="NCBI Taxonomy" id="945734"/>
    <lineage>
        <taxon>Bacteria</taxon>
        <taxon>Bacillati</taxon>
        <taxon>Cyanobacteriota</taxon>
        <taxon>Cyanophyceae</taxon>
        <taxon>Pleurocapsales</taxon>
        <taxon>Hyellaceae</taxon>
        <taxon>Hyella</taxon>
    </lineage>
</organism>
<dbReference type="Proteomes" id="UP000320055">
    <property type="component" value="Unassembled WGS sequence"/>
</dbReference>
<evidence type="ECO:0000313" key="2">
    <source>
        <dbReference type="EMBL" id="VEP18068.1"/>
    </source>
</evidence>
<sequence length="327" mass="37371">MTGGNADGQSAFPLPCRLMPRSATPKLPDPNLISQLNAQIESLGWSEFRQAIALKFQQRLALIAAKNLDAEKLKKARFKKLTHEEKVALALCFLHQLISLNQQNLDTESTIQALAIAETAFLERGYTPEFIAKNLHPLYINFVRDAIDRVELKLTPINSYSFEIPERDTERLVEVTQHYAQLYLKYQQPFYRQLSRSGTKVNNLKQDYPQPVRLQPYLNKVNQLLQSDKSTELAAGIAAACGRRFSEVIERGKVTVPQSPTSPYEFVFEGQLKKTDSLEPYITYSLVHASLLISAIERMYEKSKKLRQPSNHNPNHCYMDECFSSFR</sequence>
<protein>
    <recommendedName>
        <fullName evidence="1">Telomere resolvase ResT/TelK catalytic domain-containing protein</fullName>
    </recommendedName>
</protein>
<dbReference type="EMBL" id="CAACVJ010000649">
    <property type="protein sequence ID" value="VEP18068.1"/>
    <property type="molecule type" value="Genomic_DNA"/>
</dbReference>
<dbReference type="AlphaFoldDB" id="A0A563W304"/>
<evidence type="ECO:0000313" key="3">
    <source>
        <dbReference type="Proteomes" id="UP000320055"/>
    </source>
</evidence>
<dbReference type="Gene3D" id="1.10.443.30">
    <property type="entry name" value="Telomere resolvase"/>
    <property type="match status" value="1"/>
</dbReference>